<sequence length="33" mass="3726">MSRTRVRAVTHQDLVPSPKLPISAAKLVFSSWF</sequence>
<organism evidence="1">
    <name type="scientific">Brassica campestris</name>
    <name type="common">Field mustard</name>
    <dbReference type="NCBI Taxonomy" id="3711"/>
    <lineage>
        <taxon>Eukaryota</taxon>
        <taxon>Viridiplantae</taxon>
        <taxon>Streptophyta</taxon>
        <taxon>Embryophyta</taxon>
        <taxon>Tracheophyta</taxon>
        <taxon>Spermatophyta</taxon>
        <taxon>Magnoliopsida</taxon>
        <taxon>eudicotyledons</taxon>
        <taxon>Gunneridae</taxon>
        <taxon>Pentapetalae</taxon>
        <taxon>rosids</taxon>
        <taxon>malvids</taxon>
        <taxon>Brassicales</taxon>
        <taxon>Brassicaceae</taxon>
        <taxon>Brassiceae</taxon>
        <taxon>Brassica</taxon>
    </lineage>
</organism>
<dbReference type="AlphaFoldDB" id="A0A3P5YXZ4"/>
<name>A0A3P5YXZ4_BRACM</name>
<protein>
    <submittedName>
        <fullName evidence="1">Uncharacterized protein</fullName>
    </submittedName>
</protein>
<evidence type="ECO:0000313" key="1">
    <source>
        <dbReference type="EMBL" id="VDC68215.1"/>
    </source>
</evidence>
<dbReference type="EMBL" id="LR031569">
    <property type="protein sequence ID" value="VDC68215.1"/>
    <property type="molecule type" value="Genomic_DNA"/>
</dbReference>
<accession>A0A3P5YXZ4</accession>
<gene>
    <name evidence="1" type="ORF">BRAA06T26755Z</name>
</gene>
<proteinExistence type="predicted"/>
<reference evidence="1" key="1">
    <citation type="submission" date="2018-11" db="EMBL/GenBank/DDBJ databases">
        <authorList>
            <consortium name="Genoscope - CEA"/>
            <person name="William W."/>
        </authorList>
    </citation>
    <scope>NUCLEOTIDE SEQUENCE</scope>
</reference>